<organism evidence="2 3">
    <name type="scientific">Legionella geestiana</name>
    <dbReference type="NCBI Taxonomy" id="45065"/>
    <lineage>
        <taxon>Bacteria</taxon>
        <taxon>Pseudomonadati</taxon>
        <taxon>Pseudomonadota</taxon>
        <taxon>Gammaproteobacteria</taxon>
        <taxon>Legionellales</taxon>
        <taxon>Legionellaceae</taxon>
        <taxon>Legionella</taxon>
    </lineage>
</organism>
<accession>A0A0W0TUT0</accession>
<name>A0A0W0TUT0_9GAMM</name>
<reference evidence="2 3" key="1">
    <citation type="submission" date="2015-11" db="EMBL/GenBank/DDBJ databases">
        <title>Genomic analysis of 38 Legionella species identifies large and diverse effector repertoires.</title>
        <authorList>
            <person name="Burstein D."/>
            <person name="Amaro F."/>
            <person name="Zusman T."/>
            <person name="Lifshitz Z."/>
            <person name="Cohen O."/>
            <person name="Gilbert J.A."/>
            <person name="Pupko T."/>
            <person name="Shuman H.A."/>
            <person name="Segal G."/>
        </authorList>
    </citation>
    <scope>NUCLEOTIDE SEQUENCE [LARGE SCALE GENOMIC DNA]</scope>
    <source>
        <strain evidence="2 3">ATCC 49504</strain>
    </source>
</reference>
<dbReference type="PATRIC" id="fig|45065.4.peg.1351"/>
<sequence length="613" mass="68092">MTIAQKFIEKLQDATGKEPLPKKFLWDYSRDAITPTFQDFLNKFSDYCKDLPTKEQKDEISKLFWEQVKAIGGTPIIEDSLDSELNCNVYFLLPKENVMDSTEVAGTKKDLYLQGDFHGYGATGDKQRVSELPDTGIMCRSYEIPKESILAYQYIQVEPGHRDKQPVPERSPFFEDSTELIPHSTTTYFPEIPQMGAKDEYSTHTSPYPGFDSSGRIFRVSADSEHAHLPGKPINWPGLLSTETPNNTRHFNHHATLYSDQAGDLHRSDAPVTAQYHDDLYFSDKPDSPYANFTRAIQVFKPASGKIDNLIVVNDGIPSLLTGRMDQFEKMVDEKKLSPDTALVFVNTLPGLKKTLSPKAAKLFNKDPSKDLPGMGVRLIDYKHGIDEYTDFIANKLFPQLETEISIPDDPNHRIMTGASLSGTATVYIGSKRPDLFGAVIAQSPSPDNRAILSKIPGEMLTGRNIYLSCGTFEHPNHAAANANIEYATELSDKLNITLHSGPHGHEYLAWNAELEQSLPALLPVLERVSSETAEQGHFSGSAIVHPEFEVEGNIAASSVEPTSTALQPSAETLIQAQEIMQSFKARIPRSPPTAAASSTEDKIHEDDNSLRF</sequence>
<dbReference type="AlphaFoldDB" id="A0A0W0TUT0"/>
<dbReference type="InterPro" id="IPR029058">
    <property type="entry name" value="AB_hydrolase_fold"/>
</dbReference>
<dbReference type="STRING" id="45065.Lgee_1251"/>
<dbReference type="Pfam" id="PF00756">
    <property type="entry name" value="Esterase"/>
    <property type="match status" value="1"/>
</dbReference>
<dbReference type="InterPro" id="IPR050583">
    <property type="entry name" value="Mycobacterial_A85_antigen"/>
</dbReference>
<feature type="region of interest" description="Disordered" evidence="1">
    <location>
        <begin position="587"/>
        <end position="613"/>
    </location>
</feature>
<comment type="caution">
    <text evidence="2">The sequence shown here is derived from an EMBL/GenBank/DDBJ whole genome shotgun (WGS) entry which is preliminary data.</text>
</comment>
<evidence type="ECO:0000313" key="2">
    <source>
        <dbReference type="EMBL" id="KTC99160.1"/>
    </source>
</evidence>
<evidence type="ECO:0000256" key="1">
    <source>
        <dbReference type="SAM" id="MobiDB-lite"/>
    </source>
</evidence>
<protein>
    <submittedName>
        <fullName evidence="2">Enterobactin/ferric enterobactin esterase</fullName>
    </submittedName>
</protein>
<dbReference type="Proteomes" id="UP000054785">
    <property type="component" value="Unassembled WGS sequence"/>
</dbReference>
<dbReference type="OrthoDB" id="9775130at2"/>
<dbReference type="PANTHER" id="PTHR48098:SF3">
    <property type="entry name" value="IRON(III) ENTEROBACTIN ESTERASE"/>
    <property type="match status" value="1"/>
</dbReference>
<dbReference type="SUPFAM" id="SSF53474">
    <property type="entry name" value="alpha/beta-Hydrolases"/>
    <property type="match status" value="1"/>
</dbReference>
<dbReference type="Gene3D" id="2.60.40.10">
    <property type="entry name" value="Immunoglobulins"/>
    <property type="match status" value="1"/>
</dbReference>
<dbReference type="PANTHER" id="PTHR48098">
    <property type="entry name" value="ENTEROCHELIN ESTERASE-RELATED"/>
    <property type="match status" value="1"/>
</dbReference>
<gene>
    <name evidence="2" type="ORF">Lgee_1251</name>
</gene>
<proteinExistence type="predicted"/>
<feature type="compositionally biased region" description="Basic and acidic residues" evidence="1">
    <location>
        <begin position="600"/>
        <end position="613"/>
    </location>
</feature>
<dbReference type="EMBL" id="LNYC01000048">
    <property type="protein sequence ID" value="KTC99160.1"/>
    <property type="molecule type" value="Genomic_DNA"/>
</dbReference>
<dbReference type="InterPro" id="IPR000801">
    <property type="entry name" value="Esterase-like"/>
</dbReference>
<dbReference type="InterPro" id="IPR013783">
    <property type="entry name" value="Ig-like_fold"/>
</dbReference>
<keyword evidence="3" id="KW-1185">Reference proteome</keyword>
<evidence type="ECO:0000313" key="3">
    <source>
        <dbReference type="Proteomes" id="UP000054785"/>
    </source>
</evidence>
<dbReference type="Gene3D" id="3.40.50.1820">
    <property type="entry name" value="alpha/beta hydrolase"/>
    <property type="match status" value="1"/>
</dbReference>
<dbReference type="RefSeq" id="WP_058387098.1">
    <property type="nucleotide sequence ID" value="NZ_CAAAHN010000039.1"/>
</dbReference>